<sequence>MREYNLLLSLFYGPVPAYSHHGPRDQRSLSSRYRLAPQPLTTQHSEGSQYASSSNWTPSTTASRSGYDSTANGMRSNIASHDSRFTAETDYNDYCDPKPIGLQQSPQNVLGSHSHPPQPIRKKSWQYLIILDTYSWPRITRHFSLGSGTFPSPSISYRGDPTQHRRVPNTLDSHSSAPAAPSHLELPRPCLTSRNVIIARAPTINTSSLLAQGAYPPNGSGPSPPYGFNPNMLTYPHTIELLHIDAPQPNSLTLMPLNKARRRSGGG</sequence>
<gene>
    <name evidence="2" type="ORF">PSTG_04382</name>
</gene>
<organism evidence="2 3">
    <name type="scientific">Puccinia striiformis f. sp. tritici PST-78</name>
    <dbReference type="NCBI Taxonomy" id="1165861"/>
    <lineage>
        <taxon>Eukaryota</taxon>
        <taxon>Fungi</taxon>
        <taxon>Dikarya</taxon>
        <taxon>Basidiomycota</taxon>
        <taxon>Pucciniomycotina</taxon>
        <taxon>Pucciniomycetes</taxon>
        <taxon>Pucciniales</taxon>
        <taxon>Pucciniaceae</taxon>
        <taxon>Puccinia</taxon>
    </lineage>
</organism>
<keyword evidence="3" id="KW-1185">Reference proteome</keyword>
<dbReference type="STRING" id="1165861.A0A0L0VT91"/>
<dbReference type="AlphaFoldDB" id="A0A0L0VT91"/>
<dbReference type="Proteomes" id="UP000054564">
    <property type="component" value="Unassembled WGS sequence"/>
</dbReference>
<comment type="caution">
    <text evidence="2">The sequence shown here is derived from an EMBL/GenBank/DDBJ whole genome shotgun (WGS) entry which is preliminary data.</text>
</comment>
<reference evidence="3" key="1">
    <citation type="submission" date="2014-03" db="EMBL/GenBank/DDBJ databases">
        <title>The Genome Sequence of Puccinia striiformis f. sp. tritici PST-78.</title>
        <authorList>
            <consortium name="The Broad Institute Genome Sequencing Platform"/>
            <person name="Cuomo C."/>
            <person name="Hulbert S."/>
            <person name="Chen X."/>
            <person name="Walker B."/>
            <person name="Young S.K."/>
            <person name="Zeng Q."/>
            <person name="Gargeya S."/>
            <person name="Fitzgerald M."/>
            <person name="Haas B."/>
            <person name="Abouelleil A."/>
            <person name="Alvarado L."/>
            <person name="Arachchi H.M."/>
            <person name="Berlin A.M."/>
            <person name="Chapman S.B."/>
            <person name="Goldberg J."/>
            <person name="Griggs A."/>
            <person name="Gujja S."/>
            <person name="Hansen M."/>
            <person name="Howarth C."/>
            <person name="Imamovic A."/>
            <person name="Larimer J."/>
            <person name="McCowan C."/>
            <person name="Montmayeur A."/>
            <person name="Murphy C."/>
            <person name="Neiman D."/>
            <person name="Pearson M."/>
            <person name="Priest M."/>
            <person name="Roberts A."/>
            <person name="Saif S."/>
            <person name="Shea T."/>
            <person name="Sisk P."/>
            <person name="Sykes S."/>
            <person name="Wortman J."/>
            <person name="Nusbaum C."/>
            <person name="Birren B."/>
        </authorList>
    </citation>
    <scope>NUCLEOTIDE SEQUENCE [LARGE SCALE GENOMIC DNA]</scope>
    <source>
        <strain evidence="3">race PST-78</strain>
    </source>
</reference>
<feature type="region of interest" description="Disordered" evidence="1">
    <location>
        <begin position="39"/>
        <end position="75"/>
    </location>
</feature>
<evidence type="ECO:0000313" key="3">
    <source>
        <dbReference type="Proteomes" id="UP000054564"/>
    </source>
</evidence>
<protein>
    <submittedName>
        <fullName evidence="2">Uncharacterized protein</fullName>
    </submittedName>
</protein>
<dbReference type="EMBL" id="AJIL01000023">
    <property type="protein sequence ID" value="KNF02476.1"/>
    <property type="molecule type" value="Genomic_DNA"/>
</dbReference>
<name>A0A0L0VT91_9BASI</name>
<accession>A0A0L0VT91</accession>
<proteinExistence type="predicted"/>
<evidence type="ECO:0000313" key="2">
    <source>
        <dbReference type="EMBL" id="KNF02476.1"/>
    </source>
</evidence>
<evidence type="ECO:0000256" key="1">
    <source>
        <dbReference type="SAM" id="MobiDB-lite"/>
    </source>
</evidence>